<feature type="chain" id="PRO_5013117016" description="DUF1735 domain-containing protein" evidence="1">
    <location>
        <begin position="21"/>
        <end position="198"/>
    </location>
</feature>
<protein>
    <recommendedName>
        <fullName evidence="4">DUF1735 domain-containing protein</fullName>
    </recommendedName>
</protein>
<evidence type="ECO:0000313" key="3">
    <source>
        <dbReference type="Proteomes" id="UP000192266"/>
    </source>
</evidence>
<evidence type="ECO:0000313" key="2">
    <source>
        <dbReference type="EMBL" id="SMB84694.1"/>
    </source>
</evidence>
<reference evidence="2 3" key="1">
    <citation type="submission" date="2017-04" db="EMBL/GenBank/DDBJ databases">
        <authorList>
            <person name="Afonso C.L."/>
            <person name="Miller P.J."/>
            <person name="Scott M.A."/>
            <person name="Spackman E."/>
            <person name="Goraichik I."/>
            <person name="Dimitrov K.M."/>
            <person name="Suarez D.L."/>
            <person name="Swayne D.E."/>
        </authorList>
    </citation>
    <scope>NUCLEOTIDE SEQUENCE [LARGE SCALE GENOMIC DNA]</scope>
    <source>
        <strain evidence="2 3">DSM 11622</strain>
    </source>
</reference>
<feature type="signal peptide" evidence="1">
    <location>
        <begin position="1"/>
        <end position="20"/>
    </location>
</feature>
<organism evidence="2 3">
    <name type="scientific">Hymenobacter roseosalivarius DSM 11622</name>
    <dbReference type="NCBI Taxonomy" id="645990"/>
    <lineage>
        <taxon>Bacteria</taxon>
        <taxon>Pseudomonadati</taxon>
        <taxon>Bacteroidota</taxon>
        <taxon>Cytophagia</taxon>
        <taxon>Cytophagales</taxon>
        <taxon>Hymenobacteraceae</taxon>
        <taxon>Hymenobacter</taxon>
    </lineage>
</organism>
<dbReference type="RefSeq" id="WP_084443754.1">
    <property type="nucleotide sequence ID" value="NZ_FWWW01000040.1"/>
</dbReference>
<dbReference type="OrthoDB" id="884074at2"/>
<proteinExistence type="predicted"/>
<dbReference type="PROSITE" id="PS51257">
    <property type="entry name" value="PROKAR_LIPOPROTEIN"/>
    <property type="match status" value="1"/>
</dbReference>
<gene>
    <name evidence="2" type="ORF">SAMN00120144_3417</name>
</gene>
<accession>A0A1W1UVF7</accession>
<dbReference type="EMBL" id="FWWW01000040">
    <property type="protein sequence ID" value="SMB84694.1"/>
    <property type="molecule type" value="Genomic_DNA"/>
</dbReference>
<dbReference type="AlphaFoldDB" id="A0A1W1UVF7"/>
<dbReference type="STRING" id="645990.SAMN00120144_3417"/>
<keyword evidence="1" id="KW-0732">Signal</keyword>
<sequence>MKKQLIHILALLLLSATTFSCEKEYDDKTLGPLEDSIADIPVTVPNQEFFERFPIVTAKEPRAATATAPAETGAFTIILEIPADKGKIREISKITTGTAGLANMAGADALAYNYNATSRTIVPILGNGTNQITFSSNLNTYNAYRTRVGAGTAGQPGLVAPNSSFTAQNPNQLPFYFLLTLEDGKQIIPTAVRVRVVQ</sequence>
<keyword evidence="3" id="KW-1185">Reference proteome</keyword>
<dbReference type="Proteomes" id="UP000192266">
    <property type="component" value="Unassembled WGS sequence"/>
</dbReference>
<name>A0A1W1UVF7_9BACT</name>
<evidence type="ECO:0008006" key="4">
    <source>
        <dbReference type="Google" id="ProtNLM"/>
    </source>
</evidence>
<evidence type="ECO:0000256" key="1">
    <source>
        <dbReference type="SAM" id="SignalP"/>
    </source>
</evidence>